<reference evidence="9" key="1">
    <citation type="submission" date="2020-12" db="EMBL/GenBank/DDBJ databases">
        <title>Bacterial taxonomy.</title>
        <authorList>
            <person name="Pan X."/>
        </authorList>
    </citation>
    <scope>NUCLEOTIDE SEQUENCE</scope>
    <source>
        <strain evidence="9">M0105</strain>
    </source>
</reference>
<evidence type="ECO:0000256" key="2">
    <source>
        <dbReference type="ARBA" id="ARBA00009142"/>
    </source>
</evidence>
<feature type="transmembrane region" description="Helical" evidence="8">
    <location>
        <begin position="31"/>
        <end position="54"/>
    </location>
</feature>
<proteinExistence type="inferred from homology"/>
<feature type="transmembrane region" description="Helical" evidence="8">
    <location>
        <begin position="74"/>
        <end position="92"/>
    </location>
</feature>
<dbReference type="Pfam" id="PF01925">
    <property type="entry name" value="TauE"/>
    <property type="match status" value="1"/>
</dbReference>
<keyword evidence="7 8" id="KW-0472">Membrane</keyword>
<feature type="transmembrane region" description="Helical" evidence="8">
    <location>
        <begin position="130"/>
        <end position="155"/>
    </location>
</feature>
<feature type="transmembrane region" description="Helical" evidence="8">
    <location>
        <begin position="167"/>
        <end position="186"/>
    </location>
</feature>
<dbReference type="PANTHER" id="PTHR30269">
    <property type="entry name" value="TRANSMEMBRANE PROTEIN YFCA"/>
    <property type="match status" value="1"/>
</dbReference>
<comment type="subcellular location">
    <subcellularLocation>
        <location evidence="1 8">Cell membrane</location>
        <topology evidence="1 8">Multi-pass membrane protein</topology>
    </subcellularLocation>
</comment>
<feature type="transmembrane region" description="Helical" evidence="8">
    <location>
        <begin position="99"/>
        <end position="118"/>
    </location>
</feature>
<keyword evidence="6 8" id="KW-1133">Transmembrane helix</keyword>
<evidence type="ECO:0000256" key="5">
    <source>
        <dbReference type="ARBA" id="ARBA00022692"/>
    </source>
</evidence>
<keyword evidence="10" id="KW-1185">Reference proteome</keyword>
<keyword evidence="3" id="KW-0813">Transport</keyword>
<gene>
    <name evidence="9" type="ORF">H0I76_18965</name>
</gene>
<dbReference type="EMBL" id="JAEHHL010000017">
    <property type="protein sequence ID" value="MBK0401284.1"/>
    <property type="molecule type" value="Genomic_DNA"/>
</dbReference>
<feature type="transmembrane region" description="Helical" evidence="8">
    <location>
        <begin position="192"/>
        <end position="213"/>
    </location>
</feature>
<sequence>MPDLSAILAVIAGFLMGGAVKGALGLGMPVVALPILAPLIGLKSAVAVMVLPSILSNIWQALAGPALGELARRLWPFLLASQVGIWIGVGVLADADTDALEMVLGGMLAAYSAFALLTPQLPPPGRRESWMSPLAGGTGGMLFGMTGLFIVPGILYLQTLGLGRDRFVQALGLTFLTISTGLAVALGNHGLVSSEVITLSAGAVIPAFAGLWLGQRVRNRISEALFRRIFFVALLVVGVTMIAKALG</sequence>
<accession>A0A8J7M9N8</accession>
<comment type="caution">
    <text evidence="9">The sequence shown here is derived from an EMBL/GenBank/DDBJ whole genome shotgun (WGS) entry which is preliminary data.</text>
</comment>
<dbReference type="RefSeq" id="WP_200613677.1">
    <property type="nucleotide sequence ID" value="NZ_JAEHHL010000017.1"/>
</dbReference>
<dbReference type="InterPro" id="IPR002781">
    <property type="entry name" value="TM_pro_TauE-like"/>
</dbReference>
<evidence type="ECO:0000256" key="6">
    <source>
        <dbReference type="ARBA" id="ARBA00022989"/>
    </source>
</evidence>
<comment type="similarity">
    <text evidence="2 8">Belongs to the 4-toluene sulfonate uptake permease (TSUP) (TC 2.A.102) family.</text>
</comment>
<dbReference type="AlphaFoldDB" id="A0A8J7M9N8"/>
<keyword evidence="5 8" id="KW-0812">Transmembrane</keyword>
<evidence type="ECO:0000256" key="8">
    <source>
        <dbReference type="RuleBase" id="RU363041"/>
    </source>
</evidence>
<feature type="transmembrane region" description="Helical" evidence="8">
    <location>
        <begin position="6"/>
        <end position="24"/>
    </location>
</feature>
<dbReference type="Proteomes" id="UP000655420">
    <property type="component" value="Unassembled WGS sequence"/>
</dbReference>
<evidence type="ECO:0000256" key="4">
    <source>
        <dbReference type="ARBA" id="ARBA00022475"/>
    </source>
</evidence>
<protein>
    <recommendedName>
        <fullName evidence="8">Probable membrane transporter protein</fullName>
    </recommendedName>
</protein>
<evidence type="ECO:0000256" key="1">
    <source>
        <dbReference type="ARBA" id="ARBA00004651"/>
    </source>
</evidence>
<evidence type="ECO:0000256" key="7">
    <source>
        <dbReference type="ARBA" id="ARBA00023136"/>
    </source>
</evidence>
<feature type="transmembrane region" description="Helical" evidence="8">
    <location>
        <begin position="225"/>
        <end position="246"/>
    </location>
</feature>
<dbReference type="GO" id="GO:0005886">
    <property type="term" value="C:plasma membrane"/>
    <property type="evidence" value="ECO:0007669"/>
    <property type="project" value="UniProtKB-SubCell"/>
</dbReference>
<keyword evidence="4 8" id="KW-1003">Cell membrane</keyword>
<name>A0A8J7M9N8_9RHOB</name>
<organism evidence="9 10">
    <name type="scientific">Thermohalobaculum xanthum</name>
    <dbReference type="NCBI Taxonomy" id="2753746"/>
    <lineage>
        <taxon>Bacteria</taxon>
        <taxon>Pseudomonadati</taxon>
        <taxon>Pseudomonadota</taxon>
        <taxon>Alphaproteobacteria</taxon>
        <taxon>Rhodobacterales</taxon>
        <taxon>Paracoccaceae</taxon>
        <taxon>Thermohalobaculum</taxon>
    </lineage>
</organism>
<dbReference type="PANTHER" id="PTHR30269:SF32">
    <property type="entry name" value="MEMBRANE TRANSPORTER PROTEIN-RELATED"/>
    <property type="match status" value="1"/>
</dbReference>
<dbReference type="InterPro" id="IPR052017">
    <property type="entry name" value="TSUP"/>
</dbReference>
<evidence type="ECO:0000313" key="9">
    <source>
        <dbReference type="EMBL" id="MBK0401284.1"/>
    </source>
</evidence>
<evidence type="ECO:0000256" key="3">
    <source>
        <dbReference type="ARBA" id="ARBA00022448"/>
    </source>
</evidence>
<evidence type="ECO:0000313" key="10">
    <source>
        <dbReference type="Proteomes" id="UP000655420"/>
    </source>
</evidence>